<reference evidence="1 2" key="1">
    <citation type="submission" date="2023-01" db="EMBL/GenBank/DDBJ databases">
        <title>Complete genome sequence of Roseicyclus marinus strain Dej080120_10.</title>
        <authorList>
            <person name="Ueki S."/>
            <person name="Maruyama F."/>
        </authorList>
    </citation>
    <scope>NUCLEOTIDE SEQUENCE [LARGE SCALE GENOMIC DNA]</scope>
    <source>
        <strain evidence="1 2">Dej080120_10</strain>
    </source>
</reference>
<dbReference type="Gene3D" id="3.90.550.20">
    <property type="match status" value="1"/>
</dbReference>
<name>A0AA48KIV9_9RHOB</name>
<evidence type="ECO:0008006" key="3">
    <source>
        <dbReference type="Google" id="ProtNLM"/>
    </source>
</evidence>
<dbReference type="AlphaFoldDB" id="A0AA48KIV9"/>
<keyword evidence="2" id="KW-1185">Reference proteome</keyword>
<dbReference type="KEGG" id="rmai:MACH21_03700"/>
<dbReference type="InterPro" id="IPR011990">
    <property type="entry name" value="TPR-like_helical_dom_sf"/>
</dbReference>
<dbReference type="SUPFAM" id="SSF48452">
    <property type="entry name" value="TPR-like"/>
    <property type="match status" value="2"/>
</dbReference>
<dbReference type="Proteomes" id="UP001337723">
    <property type="component" value="Chromosome"/>
</dbReference>
<evidence type="ECO:0000313" key="1">
    <source>
        <dbReference type="EMBL" id="BDW84193.1"/>
    </source>
</evidence>
<proteinExistence type="predicted"/>
<dbReference type="Gene3D" id="1.25.40.10">
    <property type="entry name" value="Tetratricopeptide repeat domain"/>
    <property type="match status" value="1"/>
</dbReference>
<accession>A0AA48KIV9</accession>
<sequence>MAAAGDAGSLPGLLRGLAGVLGDIDGEQGWIAALRFGVAGGLAELGDGDGAEPLFRQLLAGNPRHLWAWIGLIEIVLGRGDATGALALGREALGHLPQERLLRRKCAEVAQAAEGPEAALVLLCDQPLAAMVEEDLALAIALHRSAGRVVEAEPFCARLVALSPAQAVAHLARIEIGLVAGDAVAACGCAEAALAHHPDHDEILLRAAQAYRLAGDDMRAESLARAVPETSPFAPWGVALRAEIAEAQGAADLARGLWSEALATGHAEVAEVARSRLGSTPPDADTGDALSALEAALAAGDAAVAALLARLQTQGDLPWFVALRLADRLVEVGRLAEAQSLADACTLCPWTEGDRRAFALEWLLLAEGPLSALDHVRAGPPVPRRDAEACERLGRILLAAGQAPLAARYLRMAARRWPGDDAILRRTTEAMIASGSAGQVAALLDGAPAEAGLACLVAAALAVGDPSAAVAACAGADGALPLIDLIEAQLLRGDLPGAEASLARLSIDDGPEAEALICRPRATRLGSLLNEARILAALGPDVAEDAGGFFLTARTALLRRAPASPDAGAQAEVPGALHLVWRGGMPPPEVAERMVTAWQAATGRDLRLWDLATAGRWIADALGSEAARAFAMAQDAEQRADLVMLAVLSVEGGMVCSAEQVPGGALDTLVLGDGATLFLEGSGGIAMDCMIAPPGHALIRAALKAALAACLSRETEHRWFKTGPGLMTRVIAGSRAEVGSAPLTLQPAGRLRQILHPCRPIGRAMAARIGADLPA</sequence>
<gene>
    <name evidence="1" type="ORF">MACH21_03700</name>
</gene>
<organism evidence="1 2">
    <name type="scientific">Roseicyclus marinus</name>
    <dbReference type="NCBI Taxonomy" id="2161673"/>
    <lineage>
        <taxon>Bacteria</taxon>
        <taxon>Pseudomonadati</taxon>
        <taxon>Pseudomonadota</taxon>
        <taxon>Alphaproteobacteria</taxon>
        <taxon>Rhodobacterales</taxon>
        <taxon>Roseobacteraceae</taxon>
        <taxon>Roseicyclus</taxon>
    </lineage>
</organism>
<evidence type="ECO:0000313" key="2">
    <source>
        <dbReference type="Proteomes" id="UP001337723"/>
    </source>
</evidence>
<dbReference type="EMBL" id="AP027266">
    <property type="protein sequence ID" value="BDW84193.1"/>
    <property type="molecule type" value="Genomic_DNA"/>
</dbReference>
<protein>
    <recommendedName>
        <fullName evidence="3">Tetratricopeptide repeat protein</fullName>
    </recommendedName>
</protein>
<dbReference type="RefSeq" id="WP_338273850.1">
    <property type="nucleotide sequence ID" value="NZ_AP027266.1"/>
</dbReference>